<feature type="domain" description="NWD NACHT-NTPase N-terminal" evidence="1">
    <location>
        <begin position="52"/>
        <end position="184"/>
    </location>
</feature>
<dbReference type="AlphaFoldDB" id="A0AA37LXK4"/>
<sequence length="200" mass="22635">MSSQASQLWQRAIDGLEDDLASAIRDTGPARKHGALQTILRIAEESRRQCVNKRWKVTMPNGEVVVLRDKMEKLIHWVDRFKQVGDVAVQYDPTAAALPWAGVRFILQAAVNDVEVFEATALGIETIARLIARHARTELMFTRGLPEVVSQLDIALLELYTEILRFLARAVAYFRTRKASRFLSHSSTARKENNVSQSEF</sequence>
<evidence type="ECO:0000313" key="3">
    <source>
        <dbReference type="Proteomes" id="UP001055172"/>
    </source>
</evidence>
<dbReference type="EMBL" id="BPPX01000039">
    <property type="protein sequence ID" value="GJC89215.1"/>
    <property type="molecule type" value="Genomic_DNA"/>
</dbReference>
<keyword evidence="3" id="KW-1185">Reference proteome</keyword>
<dbReference type="InterPro" id="IPR031359">
    <property type="entry name" value="NACHT_N"/>
</dbReference>
<evidence type="ECO:0000259" key="1">
    <source>
        <dbReference type="Pfam" id="PF17100"/>
    </source>
</evidence>
<dbReference type="Proteomes" id="UP001055172">
    <property type="component" value="Unassembled WGS sequence"/>
</dbReference>
<comment type="caution">
    <text evidence="2">The sequence shown here is derived from an EMBL/GenBank/DDBJ whole genome shotgun (WGS) entry which is preliminary data.</text>
</comment>
<dbReference type="Pfam" id="PF17100">
    <property type="entry name" value="NACHT_N"/>
    <property type="match status" value="1"/>
</dbReference>
<gene>
    <name evidence="2" type="ORF">ColLi_12053</name>
</gene>
<proteinExistence type="predicted"/>
<organism evidence="2 3">
    <name type="scientific">Colletotrichum liriopes</name>
    <dbReference type="NCBI Taxonomy" id="708192"/>
    <lineage>
        <taxon>Eukaryota</taxon>
        <taxon>Fungi</taxon>
        <taxon>Dikarya</taxon>
        <taxon>Ascomycota</taxon>
        <taxon>Pezizomycotina</taxon>
        <taxon>Sordariomycetes</taxon>
        <taxon>Hypocreomycetidae</taxon>
        <taxon>Glomerellales</taxon>
        <taxon>Glomerellaceae</taxon>
        <taxon>Colletotrichum</taxon>
        <taxon>Colletotrichum spaethianum species complex</taxon>
    </lineage>
</organism>
<name>A0AA37LXK4_9PEZI</name>
<evidence type="ECO:0000313" key="2">
    <source>
        <dbReference type="EMBL" id="GJC89215.1"/>
    </source>
</evidence>
<accession>A0AA37LXK4</accession>
<reference evidence="2 3" key="1">
    <citation type="submission" date="2021-07" db="EMBL/GenBank/DDBJ databases">
        <title>Genome data of Colletotrichum spaethianum.</title>
        <authorList>
            <person name="Utami Y.D."/>
            <person name="Hiruma K."/>
        </authorList>
    </citation>
    <scope>NUCLEOTIDE SEQUENCE [LARGE SCALE GENOMIC DNA]</scope>
    <source>
        <strain evidence="2 3">MAFF 242679</strain>
    </source>
</reference>
<protein>
    <recommendedName>
        <fullName evidence="1">NWD NACHT-NTPase N-terminal domain-containing protein</fullName>
    </recommendedName>
</protein>